<dbReference type="InterPro" id="IPR003782">
    <property type="entry name" value="SCO1/SenC"/>
</dbReference>
<sequence>MKSKILGFFVLFFLGFGAMSAYLYLKPQHTIYDLCGKTPQGKVCISDVKGKNVLVYFGYTFCPDVCPITLSLISDVFTQVQEQGEIDLADFVLMFVTLDPLRDSPQDTQEYISHFFPHSYGLWLTEDELAKLAPMYKLKYQKIALPNSAMQYSIAHTSNIAFFDSTGKFYSILENPTFESLHTMLTSLSTPKTTNTLAKKALMENFLDTTTLEIGDKPLFLFFGSQGCVHCQKLLESLHTHTALQELLQTKFRAHYIDITYPHLYEFVSTSKDSVQNLPKALKTNELMTRYNVLATPTLVIIDSHAEVLQRLIGDCDVSVLFDTLQNILAQYKGL</sequence>
<dbReference type="Gene3D" id="3.40.30.10">
    <property type="entry name" value="Glutaredoxin"/>
    <property type="match status" value="2"/>
</dbReference>
<evidence type="ECO:0000256" key="3">
    <source>
        <dbReference type="PIRSR" id="PIRSR603782-2"/>
    </source>
</evidence>
<dbReference type="Proteomes" id="UP000256514">
    <property type="component" value="Unassembled WGS sequence"/>
</dbReference>
<evidence type="ECO:0000256" key="1">
    <source>
        <dbReference type="ARBA" id="ARBA00010996"/>
    </source>
</evidence>
<feature type="binding site" evidence="2">
    <location>
        <position position="62"/>
    </location>
    <ligand>
        <name>Cu cation</name>
        <dbReference type="ChEBI" id="CHEBI:23378"/>
    </ligand>
</feature>
<name>A0A3D8IS08_9HELI</name>
<dbReference type="PANTHER" id="PTHR12151:SF25">
    <property type="entry name" value="LINALOOL DEHYDRATASE_ISOMERASE DOMAIN-CONTAINING PROTEIN"/>
    <property type="match status" value="1"/>
</dbReference>
<dbReference type="Pfam" id="PF13098">
    <property type="entry name" value="Thioredoxin_2"/>
    <property type="match status" value="1"/>
</dbReference>
<comment type="caution">
    <text evidence="5">The sequence shown here is derived from an EMBL/GenBank/DDBJ whole genome shotgun (WGS) entry which is preliminary data.</text>
</comment>
<gene>
    <name evidence="5" type="ORF">CQA54_02860</name>
</gene>
<keyword evidence="2" id="KW-0479">Metal-binding</keyword>
<evidence type="ECO:0000256" key="2">
    <source>
        <dbReference type="PIRSR" id="PIRSR603782-1"/>
    </source>
</evidence>
<dbReference type="OrthoDB" id="9790194at2"/>
<protein>
    <recommendedName>
        <fullName evidence="4">Thioredoxin-like fold domain-containing protein</fullName>
    </recommendedName>
</protein>
<feature type="binding site" evidence="2">
    <location>
        <position position="66"/>
    </location>
    <ligand>
        <name>Cu cation</name>
        <dbReference type="ChEBI" id="CHEBI:23378"/>
    </ligand>
</feature>
<dbReference type="InterPro" id="IPR012336">
    <property type="entry name" value="Thioredoxin-like_fold"/>
</dbReference>
<evidence type="ECO:0000313" key="5">
    <source>
        <dbReference type="EMBL" id="RDU67883.1"/>
    </source>
</evidence>
<keyword evidence="6" id="KW-1185">Reference proteome</keyword>
<dbReference type="PANTHER" id="PTHR12151">
    <property type="entry name" value="ELECTRON TRANSPORT PROTIN SCO1/SENC FAMILY MEMBER"/>
    <property type="match status" value="1"/>
</dbReference>
<comment type="similarity">
    <text evidence="1">Belongs to the SCO1/2 family.</text>
</comment>
<reference evidence="5 6" key="1">
    <citation type="submission" date="2018-04" db="EMBL/GenBank/DDBJ databases">
        <title>Novel Campyloabacter and Helicobacter Species and Strains.</title>
        <authorList>
            <person name="Mannion A.J."/>
            <person name="Shen Z."/>
            <person name="Fox J.G."/>
        </authorList>
    </citation>
    <scope>NUCLEOTIDE SEQUENCE [LARGE SCALE GENOMIC DNA]</scope>
    <source>
        <strain evidence="5 6">MIT 12-6600</strain>
    </source>
</reference>
<dbReference type="Pfam" id="PF02630">
    <property type="entry name" value="SCO1-SenC"/>
    <property type="match status" value="1"/>
</dbReference>
<evidence type="ECO:0000259" key="4">
    <source>
        <dbReference type="Pfam" id="PF13098"/>
    </source>
</evidence>
<accession>A0A3D8IS08</accession>
<dbReference type="CDD" id="cd02968">
    <property type="entry name" value="SCO"/>
    <property type="match status" value="1"/>
</dbReference>
<dbReference type="GO" id="GO:0046872">
    <property type="term" value="F:metal ion binding"/>
    <property type="evidence" value="ECO:0007669"/>
    <property type="project" value="UniProtKB-KW"/>
</dbReference>
<keyword evidence="2" id="KW-0186">Copper</keyword>
<organism evidence="5 6">
    <name type="scientific">Helicobacter equorum</name>
    <dbReference type="NCBI Taxonomy" id="361872"/>
    <lineage>
        <taxon>Bacteria</taxon>
        <taxon>Pseudomonadati</taxon>
        <taxon>Campylobacterota</taxon>
        <taxon>Epsilonproteobacteria</taxon>
        <taxon>Campylobacterales</taxon>
        <taxon>Helicobacteraceae</taxon>
        <taxon>Helicobacter</taxon>
    </lineage>
</organism>
<evidence type="ECO:0000313" key="6">
    <source>
        <dbReference type="Proteomes" id="UP000256514"/>
    </source>
</evidence>
<dbReference type="EMBL" id="NXLT01000002">
    <property type="protein sequence ID" value="RDU67883.1"/>
    <property type="molecule type" value="Genomic_DNA"/>
</dbReference>
<dbReference type="RefSeq" id="WP_115570698.1">
    <property type="nucleotide sequence ID" value="NZ_NXLT01000002.1"/>
</dbReference>
<feature type="disulfide bond" description="Redox-active" evidence="3">
    <location>
        <begin position="62"/>
        <end position="66"/>
    </location>
</feature>
<proteinExistence type="inferred from homology"/>
<feature type="domain" description="Thioredoxin-like fold" evidence="4">
    <location>
        <begin position="216"/>
        <end position="314"/>
    </location>
</feature>
<feature type="binding site" evidence="2">
    <location>
        <position position="156"/>
    </location>
    <ligand>
        <name>Cu cation</name>
        <dbReference type="ChEBI" id="CHEBI:23378"/>
    </ligand>
</feature>
<keyword evidence="3" id="KW-1015">Disulfide bond</keyword>
<dbReference type="InterPro" id="IPR036249">
    <property type="entry name" value="Thioredoxin-like_sf"/>
</dbReference>
<dbReference type="AlphaFoldDB" id="A0A3D8IS08"/>
<dbReference type="SUPFAM" id="SSF52833">
    <property type="entry name" value="Thioredoxin-like"/>
    <property type="match status" value="2"/>
</dbReference>